<keyword evidence="2" id="KW-1185">Reference proteome</keyword>
<name>A0A0M3HMA1_ASCLU</name>
<protein>
    <submittedName>
        <fullName evidence="3">DDE Tnp4 domain-containing protein</fullName>
    </submittedName>
</protein>
<dbReference type="AlphaFoldDB" id="A0A0M3HMA1"/>
<dbReference type="Proteomes" id="UP000036681">
    <property type="component" value="Unplaced"/>
</dbReference>
<evidence type="ECO:0000313" key="2">
    <source>
        <dbReference type="Proteomes" id="UP000036681"/>
    </source>
</evidence>
<sequence length="56" mass="6785">FRVVNRERQINTLVGDRIYGPRPCISTIVDLSNLKLVCYYQMFFFFGWYISHFFGR</sequence>
<proteinExistence type="predicted"/>
<dbReference type="WBParaSite" id="ALUE_0000264601-mRNA-1">
    <property type="protein sequence ID" value="ALUE_0000264601-mRNA-1"/>
    <property type="gene ID" value="ALUE_0000264601"/>
</dbReference>
<reference evidence="3" key="1">
    <citation type="submission" date="2017-02" db="UniProtKB">
        <authorList>
            <consortium name="WormBaseParasite"/>
        </authorList>
    </citation>
    <scope>IDENTIFICATION</scope>
</reference>
<keyword evidence="1" id="KW-0472">Membrane</keyword>
<feature type="transmembrane region" description="Helical" evidence="1">
    <location>
        <begin position="36"/>
        <end position="54"/>
    </location>
</feature>
<keyword evidence="1" id="KW-1133">Transmembrane helix</keyword>
<organism evidence="2 3">
    <name type="scientific">Ascaris lumbricoides</name>
    <name type="common">Giant roundworm</name>
    <dbReference type="NCBI Taxonomy" id="6252"/>
    <lineage>
        <taxon>Eukaryota</taxon>
        <taxon>Metazoa</taxon>
        <taxon>Ecdysozoa</taxon>
        <taxon>Nematoda</taxon>
        <taxon>Chromadorea</taxon>
        <taxon>Rhabditida</taxon>
        <taxon>Spirurina</taxon>
        <taxon>Ascaridomorpha</taxon>
        <taxon>Ascaridoidea</taxon>
        <taxon>Ascarididae</taxon>
        <taxon>Ascaris</taxon>
    </lineage>
</organism>
<accession>A0A0M3HMA1</accession>
<evidence type="ECO:0000313" key="3">
    <source>
        <dbReference type="WBParaSite" id="ALUE_0000264601-mRNA-1"/>
    </source>
</evidence>
<keyword evidence="1" id="KW-0812">Transmembrane</keyword>
<evidence type="ECO:0000256" key="1">
    <source>
        <dbReference type="SAM" id="Phobius"/>
    </source>
</evidence>